<proteinExistence type="predicted"/>
<dbReference type="Proteomes" id="UP001234297">
    <property type="component" value="Chromosome 2"/>
</dbReference>
<evidence type="ECO:0000313" key="1">
    <source>
        <dbReference type="EMBL" id="KAJ8644814.1"/>
    </source>
</evidence>
<accession>A0ACC2MGG8</accession>
<evidence type="ECO:0000313" key="2">
    <source>
        <dbReference type="Proteomes" id="UP001234297"/>
    </source>
</evidence>
<sequence>MATEYLSVLRVAGAGTGIFINRVALSLSNDVREQIDLFKKQCARSKTFVDPTDEALRSEILKFIDNIEN</sequence>
<comment type="caution">
    <text evidence="1">The sequence shown here is derived from an EMBL/GenBank/DDBJ whole genome shotgun (WGS) entry which is preliminary data.</text>
</comment>
<dbReference type="EMBL" id="CM056810">
    <property type="protein sequence ID" value="KAJ8644814.1"/>
    <property type="molecule type" value="Genomic_DNA"/>
</dbReference>
<protein>
    <submittedName>
        <fullName evidence="1">Uncharacterized protein</fullName>
    </submittedName>
</protein>
<name>A0ACC2MGG8_PERAE</name>
<keyword evidence="2" id="KW-1185">Reference proteome</keyword>
<organism evidence="1 2">
    <name type="scientific">Persea americana</name>
    <name type="common">Avocado</name>
    <dbReference type="NCBI Taxonomy" id="3435"/>
    <lineage>
        <taxon>Eukaryota</taxon>
        <taxon>Viridiplantae</taxon>
        <taxon>Streptophyta</taxon>
        <taxon>Embryophyta</taxon>
        <taxon>Tracheophyta</taxon>
        <taxon>Spermatophyta</taxon>
        <taxon>Magnoliopsida</taxon>
        <taxon>Magnoliidae</taxon>
        <taxon>Laurales</taxon>
        <taxon>Lauraceae</taxon>
        <taxon>Persea</taxon>
    </lineage>
</organism>
<gene>
    <name evidence="1" type="ORF">MRB53_006562</name>
</gene>
<reference evidence="1 2" key="1">
    <citation type="journal article" date="2022" name="Hortic Res">
        <title>A haplotype resolved chromosomal level avocado genome allows analysis of novel avocado genes.</title>
        <authorList>
            <person name="Nath O."/>
            <person name="Fletcher S.J."/>
            <person name="Hayward A."/>
            <person name="Shaw L.M."/>
            <person name="Masouleh A.K."/>
            <person name="Furtado A."/>
            <person name="Henry R.J."/>
            <person name="Mitter N."/>
        </authorList>
    </citation>
    <scope>NUCLEOTIDE SEQUENCE [LARGE SCALE GENOMIC DNA]</scope>
    <source>
        <strain evidence="2">cv. Hass</strain>
    </source>
</reference>